<sequence>MDYTFAEHADMLIIYGEVHYNGRAASRLYQERFLERHVPAHTLFERVNQRIRETGSVKITRPDNGVQRTVRTPELEEEVMFLDSLASSVHSHPSPTQNIENYGRLKLLGRSFPKSCDFSYPKISHKAWIEGQMFIHPKQTQMVQQNWIHSCLRTTQSQMEYKVTKGNDLEAANTEFDPFKNRQNDHPTTNLNTLTHLLKASLGTGILSMPAAFQAAGLALGIFSTILVSIICTHCAYILVTSAHELYKRAHKTKMSFADVAEEACLRGPKWARGFAGPIRCYAVIIARNFNYVIDYYVGYTTEIRVTIAALLVPIILLVYVPNLKYLAPVSMIANVFMGIGLGITFYYLVTDVPSISERNLVADISTYPVFFSITIFAIEAIGVVMPLENHMATPQHFVGLCGVLNQGMSGVTLVYMVIGFFGYLKYGDKVEGSITLNLPKEAFAAQIVNILIALAVYGTFGLQFYVICVAIAIAVPTIIPFVALIGAFCFSILGLMVPVAIEMLTFWDKGFGPFHWKIFKNIIVVAAGLLALIFGSKSAIQDIVYMYLGNGTIPKEQIIVGNLTLVGNFSDTTPSS</sequence>
<feature type="transmembrane region" description="Helical" evidence="5">
    <location>
        <begin position="370"/>
        <end position="388"/>
    </location>
</feature>
<name>A0A653BWI6_CALMS</name>
<keyword evidence="3 5" id="KW-1133">Transmembrane helix</keyword>
<feature type="transmembrane region" description="Helical" evidence="5">
    <location>
        <begin position="218"/>
        <end position="240"/>
    </location>
</feature>
<dbReference type="InterPro" id="IPR013057">
    <property type="entry name" value="AA_transpt_TM"/>
</dbReference>
<evidence type="ECO:0000313" key="9">
    <source>
        <dbReference type="Proteomes" id="UP000410492"/>
    </source>
</evidence>
<dbReference type="AlphaFoldDB" id="A0A653BWI6"/>
<feature type="transmembrane region" description="Helical" evidence="5">
    <location>
        <begin position="327"/>
        <end position="350"/>
    </location>
</feature>
<dbReference type="Proteomes" id="UP000410492">
    <property type="component" value="Unassembled WGS sequence"/>
</dbReference>
<keyword evidence="2 5" id="KW-0812">Transmembrane</keyword>
<dbReference type="InterPro" id="IPR032135">
    <property type="entry name" value="DUF4817"/>
</dbReference>
<evidence type="ECO:0000259" key="7">
    <source>
        <dbReference type="Pfam" id="PF16087"/>
    </source>
</evidence>
<evidence type="ECO:0000256" key="5">
    <source>
        <dbReference type="SAM" id="Phobius"/>
    </source>
</evidence>
<organism evidence="8 9">
    <name type="scientific">Callosobruchus maculatus</name>
    <name type="common">Southern cowpea weevil</name>
    <name type="synonym">Pulse bruchid</name>
    <dbReference type="NCBI Taxonomy" id="64391"/>
    <lineage>
        <taxon>Eukaryota</taxon>
        <taxon>Metazoa</taxon>
        <taxon>Ecdysozoa</taxon>
        <taxon>Arthropoda</taxon>
        <taxon>Hexapoda</taxon>
        <taxon>Insecta</taxon>
        <taxon>Pterygota</taxon>
        <taxon>Neoptera</taxon>
        <taxon>Endopterygota</taxon>
        <taxon>Coleoptera</taxon>
        <taxon>Polyphaga</taxon>
        <taxon>Cucujiformia</taxon>
        <taxon>Chrysomeloidea</taxon>
        <taxon>Chrysomelidae</taxon>
        <taxon>Bruchinae</taxon>
        <taxon>Bruchini</taxon>
        <taxon>Callosobruchus</taxon>
    </lineage>
</organism>
<proteinExistence type="predicted"/>
<feature type="transmembrane region" description="Helical" evidence="5">
    <location>
        <begin position="304"/>
        <end position="321"/>
    </location>
</feature>
<dbReference type="PANTHER" id="PTHR22950">
    <property type="entry name" value="AMINO ACID TRANSPORTER"/>
    <property type="match status" value="1"/>
</dbReference>
<feature type="transmembrane region" description="Helical" evidence="5">
    <location>
        <begin position="519"/>
        <end position="537"/>
    </location>
</feature>
<keyword evidence="4 5" id="KW-0472">Membrane</keyword>
<feature type="domain" description="Amino acid transporter transmembrane" evidence="6">
    <location>
        <begin position="187"/>
        <end position="468"/>
    </location>
</feature>
<feature type="transmembrane region" description="Helical" evidence="5">
    <location>
        <begin position="448"/>
        <end position="476"/>
    </location>
</feature>
<comment type="subcellular location">
    <subcellularLocation>
        <location evidence="1">Membrane</location>
        <topology evidence="1">Multi-pass membrane protein</topology>
    </subcellularLocation>
</comment>
<evidence type="ECO:0000256" key="3">
    <source>
        <dbReference type="ARBA" id="ARBA00022989"/>
    </source>
</evidence>
<gene>
    <name evidence="8" type="ORF">CALMAC_LOCUS4322</name>
</gene>
<evidence type="ECO:0000256" key="2">
    <source>
        <dbReference type="ARBA" id="ARBA00022692"/>
    </source>
</evidence>
<feature type="transmembrane region" description="Helical" evidence="5">
    <location>
        <begin position="408"/>
        <end position="427"/>
    </location>
</feature>
<evidence type="ECO:0000256" key="4">
    <source>
        <dbReference type="ARBA" id="ARBA00023136"/>
    </source>
</evidence>
<accession>A0A653BWI6</accession>
<dbReference type="PANTHER" id="PTHR22950:SF154">
    <property type="entry name" value="PROTON-COUPLED AMINO ACID TRANSPORTER-LIKE PROTEIN PATHETIC"/>
    <property type="match status" value="1"/>
</dbReference>
<dbReference type="OrthoDB" id="1684102at2759"/>
<evidence type="ECO:0000256" key="1">
    <source>
        <dbReference type="ARBA" id="ARBA00004141"/>
    </source>
</evidence>
<keyword evidence="9" id="KW-1185">Reference proteome</keyword>
<dbReference type="Pfam" id="PF16087">
    <property type="entry name" value="DUF4817"/>
    <property type="match status" value="1"/>
</dbReference>
<dbReference type="GO" id="GO:0005774">
    <property type="term" value="C:vacuolar membrane"/>
    <property type="evidence" value="ECO:0007669"/>
    <property type="project" value="TreeGrafter"/>
</dbReference>
<reference evidence="8 9" key="1">
    <citation type="submission" date="2019-01" db="EMBL/GenBank/DDBJ databases">
        <authorList>
            <person name="Sayadi A."/>
        </authorList>
    </citation>
    <scope>NUCLEOTIDE SEQUENCE [LARGE SCALE GENOMIC DNA]</scope>
</reference>
<protein>
    <recommendedName>
        <fullName evidence="10">Amino acid transporter transmembrane domain-containing protein</fullName>
    </recommendedName>
</protein>
<feature type="domain" description="DUF4817" evidence="7">
    <location>
        <begin position="4"/>
        <end position="57"/>
    </location>
</feature>
<dbReference type="Pfam" id="PF01490">
    <property type="entry name" value="Aa_trans"/>
    <property type="match status" value="1"/>
</dbReference>
<evidence type="ECO:0000313" key="8">
    <source>
        <dbReference type="EMBL" id="VEN40004.1"/>
    </source>
</evidence>
<feature type="transmembrane region" description="Helical" evidence="5">
    <location>
        <begin position="482"/>
        <end position="507"/>
    </location>
</feature>
<dbReference type="GO" id="GO:0015179">
    <property type="term" value="F:L-amino acid transmembrane transporter activity"/>
    <property type="evidence" value="ECO:0007669"/>
    <property type="project" value="TreeGrafter"/>
</dbReference>
<dbReference type="EMBL" id="CAACVG010006227">
    <property type="protein sequence ID" value="VEN40004.1"/>
    <property type="molecule type" value="Genomic_DNA"/>
</dbReference>
<evidence type="ECO:0000259" key="6">
    <source>
        <dbReference type="Pfam" id="PF01490"/>
    </source>
</evidence>
<evidence type="ECO:0008006" key="10">
    <source>
        <dbReference type="Google" id="ProtNLM"/>
    </source>
</evidence>